<dbReference type="Gene3D" id="1.25.40.20">
    <property type="entry name" value="Ankyrin repeat-containing domain"/>
    <property type="match status" value="9"/>
</dbReference>
<feature type="repeat" description="ANK" evidence="3">
    <location>
        <begin position="1373"/>
        <end position="1405"/>
    </location>
</feature>
<organism evidence="5 6">
    <name type="scientific">Dendryphion nanum</name>
    <dbReference type="NCBI Taxonomy" id="256645"/>
    <lineage>
        <taxon>Eukaryota</taxon>
        <taxon>Fungi</taxon>
        <taxon>Dikarya</taxon>
        <taxon>Ascomycota</taxon>
        <taxon>Pezizomycotina</taxon>
        <taxon>Dothideomycetes</taxon>
        <taxon>Pleosporomycetidae</taxon>
        <taxon>Pleosporales</taxon>
        <taxon>Torulaceae</taxon>
        <taxon>Dendryphion</taxon>
    </lineage>
</organism>
<dbReference type="InterPro" id="IPR056884">
    <property type="entry name" value="NPHP3-like_N"/>
</dbReference>
<dbReference type="InterPro" id="IPR027417">
    <property type="entry name" value="P-loop_NTPase"/>
</dbReference>
<feature type="domain" description="NACHT" evidence="4">
    <location>
        <begin position="309"/>
        <end position="441"/>
    </location>
</feature>
<feature type="repeat" description="ANK" evidence="3">
    <location>
        <begin position="1618"/>
        <end position="1645"/>
    </location>
</feature>
<feature type="repeat" description="ANK" evidence="3">
    <location>
        <begin position="1408"/>
        <end position="1440"/>
    </location>
</feature>
<evidence type="ECO:0000256" key="3">
    <source>
        <dbReference type="PROSITE-ProRule" id="PRU00023"/>
    </source>
</evidence>
<dbReference type="InterPro" id="IPR056125">
    <property type="entry name" value="DUF7708"/>
</dbReference>
<dbReference type="Proteomes" id="UP000700596">
    <property type="component" value="Unassembled WGS sequence"/>
</dbReference>
<dbReference type="PROSITE" id="PS50088">
    <property type="entry name" value="ANK_REPEAT"/>
    <property type="match status" value="21"/>
</dbReference>
<name>A0A9P9E718_9PLEO</name>
<evidence type="ECO:0000256" key="1">
    <source>
        <dbReference type="ARBA" id="ARBA00022737"/>
    </source>
</evidence>
<dbReference type="OrthoDB" id="7464126at2759"/>
<dbReference type="PANTHER" id="PTHR24171:SF9">
    <property type="entry name" value="ANKYRIN REPEAT DOMAIN-CONTAINING PROTEIN 39"/>
    <property type="match status" value="1"/>
</dbReference>
<feature type="repeat" description="ANK" evidence="3">
    <location>
        <begin position="1267"/>
        <end position="1299"/>
    </location>
</feature>
<keyword evidence="1" id="KW-0677">Repeat</keyword>
<dbReference type="InterPro" id="IPR002110">
    <property type="entry name" value="Ankyrin_rpt"/>
</dbReference>
<feature type="repeat" description="ANK" evidence="3">
    <location>
        <begin position="1021"/>
        <end position="1053"/>
    </location>
</feature>
<dbReference type="InterPro" id="IPR007111">
    <property type="entry name" value="NACHT_NTPase"/>
</dbReference>
<feature type="repeat" description="ANK" evidence="3">
    <location>
        <begin position="1548"/>
        <end position="1580"/>
    </location>
</feature>
<evidence type="ECO:0000259" key="4">
    <source>
        <dbReference type="PROSITE" id="PS50837"/>
    </source>
</evidence>
<dbReference type="PANTHER" id="PTHR24171">
    <property type="entry name" value="ANKYRIN REPEAT DOMAIN-CONTAINING PROTEIN 39-RELATED"/>
    <property type="match status" value="1"/>
</dbReference>
<feature type="repeat" description="ANK" evidence="3">
    <location>
        <begin position="1338"/>
        <end position="1370"/>
    </location>
</feature>
<accession>A0A9P9E718</accession>
<gene>
    <name evidence="5" type="ORF">B0J11DRAFT_612673</name>
</gene>
<dbReference type="Gene3D" id="3.40.50.300">
    <property type="entry name" value="P-loop containing nucleotide triphosphate hydrolases"/>
    <property type="match status" value="1"/>
</dbReference>
<feature type="repeat" description="ANK" evidence="3">
    <location>
        <begin position="1443"/>
        <end position="1475"/>
    </location>
</feature>
<evidence type="ECO:0000256" key="2">
    <source>
        <dbReference type="ARBA" id="ARBA00023043"/>
    </source>
</evidence>
<feature type="repeat" description="ANK" evidence="3">
    <location>
        <begin position="1056"/>
        <end position="1088"/>
    </location>
</feature>
<feature type="repeat" description="ANK" evidence="3">
    <location>
        <begin position="1303"/>
        <end position="1335"/>
    </location>
</feature>
<feature type="repeat" description="ANK" evidence="3">
    <location>
        <begin position="1091"/>
        <end position="1123"/>
    </location>
</feature>
<feature type="repeat" description="ANK" evidence="3">
    <location>
        <begin position="916"/>
        <end position="948"/>
    </location>
</feature>
<dbReference type="InterPro" id="IPR036770">
    <property type="entry name" value="Ankyrin_rpt-contain_sf"/>
</dbReference>
<evidence type="ECO:0000313" key="5">
    <source>
        <dbReference type="EMBL" id="KAH7132595.1"/>
    </source>
</evidence>
<reference evidence="5" key="1">
    <citation type="journal article" date="2021" name="Nat. Commun.">
        <title>Genetic determinants of endophytism in the Arabidopsis root mycobiome.</title>
        <authorList>
            <person name="Mesny F."/>
            <person name="Miyauchi S."/>
            <person name="Thiergart T."/>
            <person name="Pickel B."/>
            <person name="Atanasova L."/>
            <person name="Karlsson M."/>
            <person name="Huettel B."/>
            <person name="Barry K.W."/>
            <person name="Haridas S."/>
            <person name="Chen C."/>
            <person name="Bauer D."/>
            <person name="Andreopoulos W."/>
            <person name="Pangilinan J."/>
            <person name="LaButti K."/>
            <person name="Riley R."/>
            <person name="Lipzen A."/>
            <person name="Clum A."/>
            <person name="Drula E."/>
            <person name="Henrissat B."/>
            <person name="Kohler A."/>
            <person name="Grigoriev I.V."/>
            <person name="Martin F.M."/>
            <person name="Hacquard S."/>
        </authorList>
    </citation>
    <scope>NUCLEOTIDE SEQUENCE</scope>
    <source>
        <strain evidence="5">MPI-CAGE-CH-0243</strain>
    </source>
</reference>
<feature type="repeat" description="ANK" evidence="3">
    <location>
        <begin position="1126"/>
        <end position="1158"/>
    </location>
</feature>
<dbReference type="SUPFAM" id="SSF52540">
    <property type="entry name" value="P-loop containing nucleoside triphosphate hydrolases"/>
    <property type="match status" value="1"/>
</dbReference>
<feature type="repeat" description="ANK" evidence="3">
    <location>
        <begin position="1584"/>
        <end position="1616"/>
    </location>
</feature>
<dbReference type="SMART" id="SM00248">
    <property type="entry name" value="ANK"/>
    <property type="match status" value="23"/>
</dbReference>
<keyword evidence="2 3" id="KW-0040">ANK repeat</keyword>
<comment type="caution">
    <text evidence="5">The sequence shown here is derived from an EMBL/GenBank/DDBJ whole genome shotgun (WGS) entry which is preliminary data.</text>
</comment>
<feature type="repeat" description="ANK" evidence="3">
    <location>
        <begin position="1513"/>
        <end position="1545"/>
    </location>
</feature>
<sequence>MAHPTLTAALDEFQQLLSSDQVAHLASFSSNVPTADDVVQLTEQVAQANAGRKSRQLADRIQGLLGSVQQYSTIIDTCVGPNQIAALVWGSIKIVLLVSSNFAEYFEKLSQRINQLGTYCPRLTEYEKLFPASPRLQQTISAFYAIVVRFCSKALEVVQEKGVKRYSKSVWKSFKVEFKDIEESISEAKHDFAEELQLASEQEAHRFRRLMTADIEENRVFRMNQVAEIQENKGFRSEQTLALLQSKARQIQKILKETERQKIRLLRHIPSHDYMTSLRRAQSLRCEDTCSWLINRPEFIDWVDQKGSKHLWSYGIPGCGKSVLLGYIVDHLRAKFSARSDTAVIFYYFDSSEKGSLKVSAFLRCILHQMIRLEDLLPDLQRRLEALFVDRIDQSEPTTSELEELFTHFNGGYKNLFILIDGLDEVGEVEQRNVKSFLKDLQKIPSVQVVATTHAAMNMSKVFISSLALPIRPEDVKDDIETFVQSQIDKYAQDELSVCEPFELDLIKQKLVSDADGMFLWADLQLKVIRDVCEEDGSPYRIPDLLEALPRKITDLYSFLLRRLSDEQAERAKRAFQWAIYSKRALTLGELEDALSIFTGQKSWQTPSFKLDTSRLARLCANLVTHDEANKTVSLAHHTVESFLLDCSNRNGAAGFAIEEAEAEQYMADVCLTYLSFTNFHTALIRTSDTTHLHAIDRPVNLLGSIIPEFIRPLASGALRSRRGKRADQQVDIVNILRTEMSVRQPKRTDPTFQMFDYCKSHWYSHNRYITLQDTKRFIRVESFIRRTDLPKEWLPWSFIEDKKSLPYWNMFAWTVRNGHTVIFRVWQNMIIVQESSYWKLLWREEGKMLFTSACESANYELLEIMLGAKRSSDASVRPSISEVTDGLVRSSLLGHDEVVQRLLQEKADVNAAGYNGRTALQAAAGGGHLVVVERLLQEKADVNAAAVGYNGRTALQAAAGGGHLTVVERLLQEKADVNAAAVGYNGRTALQAAAGGGHLTVVERLLQEKGDVNAAAADSCGRTALQAAAEGGHLVVVERLLQEKADVNAAAVGYNGRTALQAAAEGGHLVVVERLLQEKANVNAAAVGYNGRTALQAAAEGGHLVVVKQLLQEKADVNAAAVGYNGRTALQAAAGGGHLTVVERLLQEKADVNAAVVGYNGRTALQAAAEGGHLVVVERLLQEKADVNAAAVGYNGRTALQAAAEGGHLVVVERLLQEKADVNAAAGAGYNGRTALQAAAGGGHLVVVERLLQEKAKVNAAAVGYNGRTALQAAAEGGHLVVVEQLLQEKADVNAAAGAGFNRRTALQAAAEGGHLVVVERLLQEKADVNAAAVGYNGRTALQAAVEGGHLVVVERLLQEKADVNAAAVGYNGRTALQAAAGGGHLVVVERLLQEKGDVNAAAADSCGRTALQAAAEGGHLVVVEQLLQEKADVNAVAADSCGRTVLQAAAGGGHLVVVERLLQEKAKVNAAAVGYNGRTALQAAAEGGHLVVVERLLQEKADVNAVAVDSYGRTALQAAAGGGHLVVVERLLQEKADVNAVAVDSYGRTALQAAAGGGHLVVVERLLQEKANVNAAAGAGYNGRTALQAAAEGGHLVVVERLLQEKADVNAAADDDGRTVLQAAAEGGHLAVVECLRKAGARE</sequence>
<dbReference type="PROSITE" id="PS50837">
    <property type="entry name" value="NACHT"/>
    <property type="match status" value="1"/>
</dbReference>
<dbReference type="InterPro" id="IPR054471">
    <property type="entry name" value="GPIID_WHD"/>
</dbReference>
<evidence type="ECO:0000313" key="6">
    <source>
        <dbReference type="Proteomes" id="UP000700596"/>
    </source>
</evidence>
<feature type="repeat" description="ANK" evidence="3">
    <location>
        <begin position="986"/>
        <end position="1018"/>
    </location>
</feature>
<protein>
    <submittedName>
        <fullName evidence="5">Ankyrin repeat-containing domain protein</fullName>
    </submittedName>
</protein>
<dbReference type="Pfam" id="PF00023">
    <property type="entry name" value="Ank"/>
    <property type="match status" value="2"/>
</dbReference>
<feature type="repeat" description="ANK" evidence="3">
    <location>
        <begin position="1478"/>
        <end position="1510"/>
    </location>
</feature>
<dbReference type="Pfam" id="PF24809">
    <property type="entry name" value="DUF7708"/>
    <property type="match status" value="1"/>
</dbReference>
<dbReference type="Pfam" id="PF24883">
    <property type="entry name" value="NPHP3_N"/>
    <property type="match status" value="1"/>
</dbReference>
<dbReference type="Pfam" id="PF12796">
    <property type="entry name" value="Ank_2"/>
    <property type="match status" value="9"/>
</dbReference>
<dbReference type="Pfam" id="PF22939">
    <property type="entry name" value="WHD_GPIID"/>
    <property type="match status" value="1"/>
</dbReference>
<dbReference type="EMBL" id="JAGMWT010000003">
    <property type="protein sequence ID" value="KAH7132595.1"/>
    <property type="molecule type" value="Genomic_DNA"/>
</dbReference>
<dbReference type="PROSITE" id="PS50297">
    <property type="entry name" value="ANK_REP_REGION"/>
    <property type="match status" value="20"/>
</dbReference>
<feature type="repeat" description="ANK" evidence="3">
    <location>
        <begin position="1161"/>
        <end position="1193"/>
    </location>
</feature>
<feature type="repeat" description="ANK" evidence="3">
    <location>
        <begin position="1196"/>
        <end position="1228"/>
    </location>
</feature>
<dbReference type="SUPFAM" id="SSF48403">
    <property type="entry name" value="Ankyrin repeat"/>
    <property type="match status" value="2"/>
</dbReference>
<keyword evidence="6" id="KW-1185">Reference proteome</keyword>
<feature type="repeat" description="ANK" evidence="3">
    <location>
        <begin position="951"/>
        <end position="983"/>
    </location>
</feature>
<proteinExistence type="predicted"/>
<feature type="repeat" description="ANK" evidence="3">
    <location>
        <begin position="1232"/>
        <end position="1264"/>
    </location>
</feature>